<organism evidence="1">
    <name type="scientific">Nothobranchius rachovii</name>
    <name type="common">bluefin notho</name>
    <dbReference type="NCBI Taxonomy" id="451742"/>
    <lineage>
        <taxon>Eukaryota</taxon>
        <taxon>Metazoa</taxon>
        <taxon>Chordata</taxon>
        <taxon>Craniata</taxon>
        <taxon>Vertebrata</taxon>
        <taxon>Euteleostomi</taxon>
        <taxon>Actinopterygii</taxon>
        <taxon>Neopterygii</taxon>
        <taxon>Teleostei</taxon>
        <taxon>Neoteleostei</taxon>
        <taxon>Acanthomorphata</taxon>
        <taxon>Ovalentaria</taxon>
        <taxon>Atherinomorphae</taxon>
        <taxon>Cyprinodontiformes</taxon>
        <taxon>Nothobranchiidae</taxon>
        <taxon>Nothobranchius</taxon>
    </lineage>
</organism>
<feature type="non-terminal residue" evidence="1">
    <location>
        <position position="1"/>
    </location>
</feature>
<reference evidence="1" key="2">
    <citation type="submission" date="2016-06" db="EMBL/GenBank/DDBJ databases">
        <title>The genome of a short-lived fish provides insights into sex chromosome evolution and the genetic control of aging.</title>
        <authorList>
            <person name="Reichwald K."/>
            <person name="Felder M."/>
            <person name="Petzold A."/>
            <person name="Koch P."/>
            <person name="Groth M."/>
            <person name="Platzer M."/>
        </authorList>
    </citation>
    <scope>NUCLEOTIDE SEQUENCE</scope>
    <source>
        <tissue evidence="1">Brain</tissue>
    </source>
</reference>
<protein>
    <submittedName>
        <fullName evidence="1">Complement component 8, beta polypeptide</fullName>
    </submittedName>
</protein>
<evidence type="ECO:0000313" key="1">
    <source>
        <dbReference type="EMBL" id="SBR96764.1"/>
    </source>
</evidence>
<feature type="non-terminal residue" evidence="1">
    <location>
        <position position="76"/>
    </location>
</feature>
<dbReference type="AlphaFoldDB" id="A0A1A8QUP5"/>
<name>A0A1A8QUP5_9TELE</name>
<proteinExistence type="predicted"/>
<gene>
    <name evidence="1" type="primary">C8B</name>
</gene>
<sequence>LVSTRDFHPGVWGLNPDWTIFLYPPQISLKNSALTASATLCHSVDFLLFVLQKHFLSFLHLTHRYLNFCFCEIALP</sequence>
<dbReference type="EMBL" id="HAEI01006250">
    <property type="protein sequence ID" value="SBR96764.1"/>
    <property type="molecule type" value="Transcribed_RNA"/>
</dbReference>
<accession>A0A1A8QUP5</accession>
<reference evidence="1" key="1">
    <citation type="submission" date="2016-05" db="EMBL/GenBank/DDBJ databases">
        <authorList>
            <person name="Lavstsen T."/>
            <person name="Jespersen J.S."/>
        </authorList>
    </citation>
    <scope>NUCLEOTIDE SEQUENCE</scope>
    <source>
        <tissue evidence="1">Brain</tissue>
    </source>
</reference>